<name>A0A9P3L6V7_9APHY</name>
<keyword evidence="2" id="KW-1185">Reference proteome</keyword>
<reference evidence="1 2" key="1">
    <citation type="submission" date="2021-08" db="EMBL/GenBank/DDBJ databases">
        <title>Draft Genome Sequence of Phanerochaete sordida strain YK-624.</title>
        <authorList>
            <person name="Mori T."/>
            <person name="Dohra H."/>
            <person name="Suzuki T."/>
            <person name="Kawagishi H."/>
            <person name="Hirai H."/>
        </authorList>
    </citation>
    <scope>NUCLEOTIDE SEQUENCE [LARGE SCALE GENOMIC DNA]</scope>
    <source>
        <strain evidence="1 2">YK-624</strain>
    </source>
</reference>
<dbReference type="AlphaFoldDB" id="A0A9P3L6V7"/>
<comment type="caution">
    <text evidence="1">The sequence shown here is derived from an EMBL/GenBank/DDBJ whole genome shotgun (WGS) entry which is preliminary data.</text>
</comment>
<evidence type="ECO:0000313" key="1">
    <source>
        <dbReference type="EMBL" id="GJE84265.1"/>
    </source>
</evidence>
<proteinExistence type="predicted"/>
<evidence type="ECO:0000313" key="2">
    <source>
        <dbReference type="Proteomes" id="UP000703269"/>
    </source>
</evidence>
<accession>A0A9P3L6V7</accession>
<sequence length="104" mass="10982">MHVLLAEQTVCNCWRRTAPTEEDGGKAGRESSAIYDRGVRDQAPALADATQSSEHGAVQNSPCLASVAITDVGALGYSYFYIVSVDGRTSPLSSMPQLSGCCVQ</sequence>
<protein>
    <submittedName>
        <fullName evidence="1">Uncharacterized protein</fullName>
    </submittedName>
</protein>
<dbReference type="EMBL" id="BPQB01000001">
    <property type="protein sequence ID" value="GJE84265.1"/>
    <property type="molecule type" value="Genomic_DNA"/>
</dbReference>
<dbReference type="Proteomes" id="UP000703269">
    <property type="component" value="Unassembled WGS sequence"/>
</dbReference>
<organism evidence="1 2">
    <name type="scientific">Phanerochaete sordida</name>
    <dbReference type="NCBI Taxonomy" id="48140"/>
    <lineage>
        <taxon>Eukaryota</taxon>
        <taxon>Fungi</taxon>
        <taxon>Dikarya</taxon>
        <taxon>Basidiomycota</taxon>
        <taxon>Agaricomycotina</taxon>
        <taxon>Agaricomycetes</taxon>
        <taxon>Polyporales</taxon>
        <taxon>Phanerochaetaceae</taxon>
        <taxon>Phanerochaete</taxon>
    </lineage>
</organism>
<gene>
    <name evidence="1" type="ORF">PsYK624_003410</name>
</gene>